<feature type="compositionally biased region" description="Basic and acidic residues" evidence="1">
    <location>
        <begin position="32"/>
        <end position="42"/>
    </location>
</feature>
<protein>
    <submittedName>
        <fullName evidence="2">Uncharacterized protein</fullName>
    </submittedName>
</protein>
<reference evidence="2 3" key="1">
    <citation type="submission" date="2014-02" db="EMBL/GenBank/DDBJ databases">
        <title>The genome sequence of Colletotrichum fioriniae PJ7.</title>
        <authorList>
            <person name="Baroncelli R."/>
            <person name="Thon M.R."/>
        </authorList>
    </citation>
    <scope>NUCLEOTIDE SEQUENCE [LARGE SCALE GENOMIC DNA]</scope>
    <source>
        <strain evidence="2 3">PJ7</strain>
    </source>
</reference>
<organism evidence="2 3">
    <name type="scientific">Colletotrichum fioriniae PJ7</name>
    <dbReference type="NCBI Taxonomy" id="1445577"/>
    <lineage>
        <taxon>Eukaryota</taxon>
        <taxon>Fungi</taxon>
        <taxon>Dikarya</taxon>
        <taxon>Ascomycota</taxon>
        <taxon>Pezizomycotina</taxon>
        <taxon>Sordariomycetes</taxon>
        <taxon>Hypocreomycetidae</taxon>
        <taxon>Glomerellales</taxon>
        <taxon>Glomerellaceae</taxon>
        <taxon>Colletotrichum</taxon>
        <taxon>Colletotrichum acutatum species complex</taxon>
    </lineage>
</organism>
<accession>A0A010RAS4</accession>
<sequence>MYFVLRTPCAATEVKEQRTPDARAKIPPLQKNQKDPENDVTGRTDGGFQRHGLEHWSTGAATRAVRRQTTYGVSYSVVPSAHQFASCPTSGDTIAAQFASAVTNPQNARQLASSIGTQCPWHAWIDAGPFALADPMRSATFACFRLGSEQQ</sequence>
<evidence type="ECO:0000313" key="3">
    <source>
        <dbReference type="Proteomes" id="UP000020467"/>
    </source>
</evidence>
<feature type="region of interest" description="Disordered" evidence="1">
    <location>
        <begin position="14"/>
        <end position="49"/>
    </location>
</feature>
<name>A0A010RAS4_9PEZI</name>
<evidence type="ECO:0000313" key="2">
    <source>
        <dbReference type="EMBL" id="EXF74814.1"/>
    </source>
</evidence>
<comment type="caution">
    <text evidence="2">The sequence shown here is derived from an EMBL/GenBank/DDBJ whole genome shotgun (WGS) entry which is preliminary data.</text>
</comment>
<keyword evidence="3" id="KW-1185">Reference proteome</keyword>
<dbReference type="Proteomes" id="UP000020467">
    <property type="component" value="Unassembled WGS sequence"/>
</dbReference>
<dbReference type="AlphaFoldDB" id="A0A010RAS4"/>
<gene>
    <name evidence="2" type="ORF">CFIO01_06491</name>
</gene>
<dbReference type="HOGENOM" id="CLU_1731313_0_0_1"/>
<proteinExistence type="predicted"/>
<evidence type="ECO:0000256" key="1">
    <source>
        <dbReference type="SAM" id="MobiDB-lite"/>
    </source>
</evidence>
<dbReference type="OrthoDB" id="10566376at2759"/>
<feature type="compositionally biased region" description="Basic and acidic residues" evidence="1">
    <location>
        <begin position="14"/>
        <end position="24"/>
    </location>
</feature>
<dbReference type="EMBL" id="JARH01000941">
    <property type="protein sequence ID" value="EXF74814.1"/>
    <property type="molecule type" value="Genomic_DNA"/>
</dbReference>
<dbReference type="KEGG" id="cfj:CFIO01_06491"/>